<organism evidence="2 3">
    <name type="scientific">Arabidopsis thaliana</name>
    <name type="common">Mouse-ear cress</name>
    <dbReference type="NCBI Taxonomy" id="3702"/>
    <lineage>
        <taxon>Eukaryota</taxon>
        <taxon>Viridiplantae</taxon>
        <taxon>Streptophyta</taxon>
        <taxon>Embryophyta</taxon>
        <taxon>Tracheophyta</taxon>
        <taxon>Spermatophyta</taxon>
        <taxon>Magnoliopsida</taxon>
        <taxon>eudicotyledons</taxon>
        <taxon>Gunneridae</taxon>
        <taxon>Pentapetalae</taxon>
        <taxon>rosids</taxon>
        <taxon>malvids</taxon>
        <taxon>Brassicales</taxon>
        <taxon>Brassicaceae</taxon>
        <taxon>Camelineae</taxon>
        <taxon>Arabidopsis</taxon>
    </lineage>
</organism>
<name>A0A5S9XHQ8_ARATH</name>
<dbReference type="EMBL" id="CACSHJ010000089">
    <property type="protein sequence ID" value="CAA0384162.1"/>
    <property type="molecule type" value="Genomic_DNA"/>
</dbReference>
<accession>A0A5S9XHQ8</accession>
<dbReference type="Proteomes" id="UP000434276">
    <property type="component" value="Unassembled WGS sequence"/>
</dbReference>
<evidence type="ECO:0000313" key="2">
    <source>
        <dbReference type="EMBL" id="CAA0384162.1"/>
    </source>
</evidence>
<reference evidence="2 3" key="1">
    <citation type="submission" date="2019-12" db="EMBL/GenBank/DDBJ databases">
        <authorList>
            <person name="Jiao W.-B."/>
            <person name="Schneeberger K."/>
        </authorList>
    </citation>
    <scope>NUCLEOTIDE SEQUENCE [LARGE SCALE GENOMIC DNA]</scope>
    <source>
        <strain evidence="3">cv. C24</strain>
    </source>
</reference>
<feature type="region of interest" description="Disordered" evidence="1">
    <location>
        <begin position="1"/>
        <end position="21"/>
    </location>
</feature>
<evidence type="ECO:0000313" key="3">
    <source>
        <dbReference type="Proteomes" id="UP000434276"/>
    </source>
</evidence>
<dbReference type="AlphaFoldDB" id="A0A5S9XHQ8"/>
<proteinExistence type="predicted"/>
<evidence type="ECO:0000256" key="1">
    <source>
        <dbReference type="SAM" id="MobiDB-lite"/>
    </source>
</evidence>
<gene>
    <name evidence="2" type="ORF">C24_LOCUS14354</name>
</gene>
<sequence length="60" mass="7100">MTSSIIMHNMTMEDERDIDAPIEERVEVPIEEVEMTGDDDAQFQEFLARHRQIKDREAHI</sequence>
<protein>
    <submittedName>
        <fullName evidence="2">Uncharacterized protein</fullName>
    </submittedName>
</protein>